<organism evidence="9 10">
    <name type="scientific">Pelovirga terrestris</name>
    <dbReference type="NCBI Taxonomy" id="2771352"/>
    <lineage>
        <taxon>Bacteria</taxon>
        <taxon>Pseudomonadati</taxon>
        <taxon>Thermodesulfobacteriota</taxon>
        <taxon>Desulfuromonadia</taxon>
        <taxon>Geobacterales</taxon>
        <taxon>Geobacteraceae</taxon>
        <taxon>Pelovirga</taxon>
    </lineage>
</organism>
<dbReference type="GO" id="GO:0006979">
    <property type="term" value="P:response to oxidative stress"/>
    <property type="evidence" value="ECO:0007669"/>
    <property type="project" value="InterPro"/>
</dbReference>
<dbReference type="GO" id="GO:0030091">
    <property type="term" value="P:protein repair"/>
    <property type="evidence" value="ECO:0007669"/>
    <property type="project" value="InterPro"/>
</dbReference>
<comment type="similarity">
    <text evidence="2">Belongs to the MsrB Met sulfoxide reductase family.</text>
</comment>
<evidence type="ECO:0000259" key="8">
    <source>
        <dbReference type="PROSITE" id="PS51790"/>
    </source>
</evidence>
<dbReference type="GO" id="GO:0005737">
    <property type="term" value="C:cytoplasm"/>
    <property type="evidence" value="ECO:0007669"/>
    <property type="project" value="TreeGrafter"/>
</dbReference>
<dbReference type="RefSeq" id="WP_191154684.1">
    <property type="nucleotide sequence ID" value="NZ_JACWUN010000006.1"/>
</dbReference>
<evidence type="ECO:0000256" key="4">
    <source>
        <dbReference type="ARBA" id="ARBA00022723"/>
    </source>
</evidence>
<dbReference type="InterPro" id="IPR028427">
    <property type="entry name" value="Met_Sox_Rdtase_MsrB"/>
</dbReference>
<dbReference type="Proteomes" id="UP000632828">
    <property type="component" value="Unassembled WGS sequence"/>
</dbReference>
<keyword evidence="4" id="KW-0479">Metal-binding</keyword>
<dbReference type="EC" id="1.8.4.12" evidence="3"/>
<dbReference type="PROSITE" id="PS51790">
    <property type="entry name" value="MSRB"/>
    <property type="match status" value="1"/>
</dbReference>
<evidence type="ECO:0000313" key="10">
    <source>
        <dbReference type="Proteomes" id="UP000632828"/>
    </source>
</evidence>
<keyword evidence="10" id="KW-1185">Reference proteome</keyword>
<dbReference type="SUPFAM" id="SSF51316">
    <property type="entry name" value="Mss4-like"/>
    <property type="match status" value="1"/>
</dbReference>
<evidence type="ECO:0000256" key="2">
    <source>
        <dbReference type="ARBA" id="ARBA00007174"/>
    </source>
</evidence>
<keyword evidence="6 9" id="KW-0560">Oxidoreductase</keyword>
<accession>A0A8J6QRJ4</accession>
<dbReference type="AlphaFoldDB" id="A0A8J6QRJ4"/>
<feature type="domain" description="MsrB" evidence="8">
    <location>
        <begin position="28"/>
        <end position="150"/>
    </location>
</feature>
<name>A0A8J6QRJ4_9BACT</name>
<dbReference type="Pfam" id="PF01641">
    <property type="entry name" value="SelR"/>
    <property type="match status" value="1"/>
</dbReference>
<gene>
    <name evidence="9" type="primary">msrB</name>
    <name evidence="9" type="ORF">ICT70_06500</name>
</gene>
<evidence type="ECO:0000256" key="6">
    <source>
        <dbReference type="ARBA" id="ARBA00023002"/>
    </source>
</evidence>
<dbReference type="FunFam" id="2.170.150.20:FF:000001">
    <property type="entry name" value="Peptide methionine sulfoxide reductase MsrB"/>
    <property type="match status" value="1"/>
</dbReference>
<dbReference type="InterPro" id="IPR002579">
    <property type="entry name" value="Met_Sox_Rdtase_MsrB_dom"/>
</dbReference>
<reference evidence="9" key="1">
    <citation type="submission" date="2020-09" db="EMBL/GenBank/DDBJ databases">
        <title>Pelobacter alkaliphilus sp. nov., a novel anaerobic arsenate-reducing bacterium from terrestrial mud volcano.</title>
        <authorList>
            <person name="Khomyakova M.A."/>
            <person name="Merkel A.Y."/>
            <person name="Slobodkin A.I."/>
        </authorList>
    </citation>
    <scope>NUCLEOTIDE SEQUENCE</scope>
    <source>
        <strain evidence="9">M08fum</strain>
    </source>
</reference>
<comment type="catalytic activity">
    <reaction evidence="7">
        <text>L-methionyl-[protein] + [thioredoxin]-disulfide + H2O = L-methionyl-(R)-S-oxide-[protein] + [thioredoxin]-dithiol</text>
        <dbReference type="Rhea" id="RHEA:24164"/>
        <dbReference type="Rhea" id="RHEA-COMP:10698"/>
        <dbReference type="Rhea" id="RHEA-COMP:10700"/>
        <dbReference type="Rhea" id="RHEA-COMP:12313"/>
        <dbReference type="Rhea" id="RHEA-COMP:12314"/>
        <dbReference type="ChEBI" id="CHEBI:15377"/>
        <dbReference type="ChEBI" id="CHEBI:16044"/>
        <dbReference type="ChEBI" id="CHEBI:29950"/>
        <dbReference type="ChEBI" id="CHEBI:45764"/>
        <dbReference type="ChEBI" id="CHEBI:50058"/>
        <dbReference type="EC" id="1.8.4.12"/>
    </reaction>
</comment>
<dbReference type="GO" id="GO:0046872">
    <property type="term" value="F:metal ion binding"/>
    <property type="evidence" value="ECO:0007669"/>
    <property type="project" value="UniProtKB-KW"/>
</dbReference>
<evidence type="ECO:0000256" key="1">
    <source>
        <dbReference type="ARBA" id="ARBA00001947"/>
    </source>
</evidence>
<sequence length="150" mass="17092">MNNDESTVRVFSVEQGAYIDVEKVIRSEAEWRQLLTPQQYNVLREEGTERAFTGALLGNKERGVYRCAGCGNDLYHSDHKFDSGSGWPSYYQAVAPENVATRLDRRLFMTRNELICRRCESHLGHVFDDGPPPTGKRHCINSTSLTFHPL</sequence>
<evidence type="ECO:0000256" key="3">
    <source>
        <dbReference type="ARBA" id="ARBA00012499"/>
    </source>
</evidence>
<dbReference type="InterPro" id="IPR011057">
    <property type="entry name" value="Mss4-like_sf"/>
</dbReference>
<dbReference type="EMBL" id="JACWUN010000006">
    <property type="protein sequence ID" value="MBD1400315.1"/>
    <property type="molecule type" value="Genomic_DNA"/>
</dbReference>
<dbReference type="PANTHER" id="PTHR10173:SF52">
    <property type="entry name" value="METHIONINE-R-SULFOXIDE REDUCTASE B1"/>
    <property type="match status" value="1"/>
</dbReference>
<dbReference type="NCBIfam" id="TIGR00357">
    <property type="entry name" value="peptide-methionine (R)-S-oxide reductase MsrB"/>
    <property type="match status" value="1"/>
</dbReference>
<protein>
    <recommendedName>
        <fullName evidence="3">peptide-methionine (R)-S-oxide reductase</fullName>
        <ecNumber evidence="3">1.8.4.12</ecNumber>
    </recommendedName>
</protein>
<comment type="caution">
    <text evidence="9">The sequence shown here is derived from an EMBL/GenBank/DDBJ whole genome shotgun (WGS) entry which is preliminary data.</text>
</comment>
<proteinExistence type="inferred from homology"/>
<evidence type="ECO:0000256" key="5">
    <source>
        <dbReference type="ARBA" id="ARBA00022833"/>
    </source>
</evidence>
<dbReference type="Gene3D" id="2.170.150.20">
    <property type="entry name" value="Peptide methionine sulfoxide reductase"/>
    <property type="match status" value="1"/>
</dbReference>
<keyword evidence="5" id="KW-0862">Zinc</keyword>
<evidence type="ECO:0000256" key="7">
    <source>
        <dbReference type="ARBA" id="ARBA00048488"/>
    </source>
</evidence>
<comment type="cofactor">
    <cofactor evidence="1">
        <name>Zn(2+)</name>
        <dbReference type="ChEBI" id="CHEBI:29105"/>
    </cofactor>
</comment>
<dbReference type="PANTHER" id="PTHR10173">
    <property type="entry name" value="METHIONINE SULFOXIDE REDUCTASE"/>
    <property type="match status" value="1"/>
</dbReference>
<evidence type="ECO:0000313" key="9">
    <source>
        <dbReference type="EMBL" id="MBD1400315.1"/>
    </source>
</evidence>
<dbReference type="GO" id="GO:0033743">
    <property type="term" value="F:peptide-methionine (R)-S-oxide reductase activity"/>
    <property type="evidence" value="ECO:0007669"/>
    <property type="project" value="UniProtKB-EC"/>
</dbReference>